<dbReference type="InterPro" id="IPR010611">
    <property type="entry name" value="3D_dom"/>
</dbReference>
<dbReference type="SUPFAM" id="SSF50685">
    <property type="entry name" value="Barwin-like endoglucanases"/>
    <property type="match status" value="1"/>
</dbReference>
<evidence type="ECO:0000313" key="4">
    <source>
        <dbReference type="Proteomes" id="UP000275076"/>
    </source>
</evidence>
<protein>
    <recommendedName>
        <fullName evidence="2">3D domain-containing protein</fullName>
    </recommendedName>
</protein>
<evidence type="ECO:0000259" key="2">
    <source>
        <dbReference type="Pfam" id="PF06725"/>
    </source>
</evidence>
<proteinExistence type="predicted"/>
<dbReference type="CDD" id="cd22786">
    <property type="entry name" value="DPBB_YuiC-like"/>
    <property type="match status" value="1"/>
</dbReference>
<dbReference type="Proteomes" id="UP000275076">
    <property type="component" value="Unassembled WGS sequence"/>
</dbReference>
<reference evidence="3 4" key="1">
    <citation type="submission" date="2018-10" db="EMBL/GenBank/DDBJ databases">
        <title>Draft genome sequence of Bacillus salarius IM0101, isolated from a hypersaline soil in Inner Mongolia, China.</title>
        <authorList>
            <person name="Yamprayoonswat W."/>
            <person name="Boonvisut S."/>
            <person name="Jumpathong W."/>
            <person name="Sittihan S."/>
            <person name="Ruangsuj P."/>
            <person name="Wanthongcharoen S."/>
            <person name="Thongpramul N."/>
            <person name="Pimmason S."/>
            <person name="Yu B."/>
            <person name="Yasawong M."/>
        </authorList>
    </citation>
    <scope>NUCLEOTIDE SEQUENCE [LARGE SCALE GENOMIC DNA]</scope>
    <source>
        <strain evidence="3 4">IM0101</strain>
    </source>
</reference>
<evidence type="ECO:0000313" key="3">
    <source>
        <dbReference type="EMBL" id="RSL31879.1"/>
    </source>
</evidence>
<dbReference type="RefSeq" id="WP_125557591.1">
    <property type="nucleotide sequence ID" value="NZ_RBVX01000019.1"/>
</dbReference>
<dbReference type="GO" id="GO:0019867">
    <property type="term" value="C:outer membrane"/>
    <property type="evidence" value="ECO:0007669"/>
    <property type="project" value="InterPro"/>
</dbReference>
<name>A0A3R9Q1Z0_9BACI</name>
<comment type="caution">
    <text evidence="3">The sequence shown here is derived from an EMBL/GenBank/DDBJ whole genome shotgun (WGS) entry which is preliminary data.</text>
</comment>
<keyword evidence="4" id="KW-1185">Reference proteome</keyword>
<dbReference type="Pfam" id="PF06725">
    <property type="entry name" value="3D"/>
    <property type="match status" value="1"/>
</dbReference>
<dbReference type="PANTHER" id="PTHR39160">
    <property type="entry name" value="CELL WALL-BINDING PROTEIN YOCH"/>
    <property type="match status" value="1"/>
</dbReference>
<organism evidence="3 4">
    <name type="scientific">Salibacterium salarium</name>
    <dbReference type="NCBI Taxonomy" id="284579"/>
    <lineage>
        <taxon>Bacteria</taxon>
        <taxon>Bacillati</taxon>
        <taxon>Bacillota</taxon>
        <taxon>Bacilli</taxon>
        <taxon>Bacillales</taxon>
        <taxon>Bacillaceae</taxon>
    </lineage>
</organism>
<dbReference type="PANTHER" id="PTHR39160:SF4">
    <property type="entry name" value="RESUSCITATION-PROMOTING FACTOR RPFB"/>
    <property type="match status" value="1"/>
</dbReference>
<feature type="domain" description="3D" evidence="2">
    <location>
        <begin position="137"/>
        <end position="198"/>
    </location>
</feature>
<dbReference type="InterPro" id="IPR051933">
    <property type="entry name" value="Resuscitation_pf_RpfB"/>
</dbReference>
<dbReference type="Gene3D" id="2.40.40.10">
    <property type="entry name" value="RlpA-like domain"/>
    <property type="match status" value="1"/>
</dbReference>
<dbReference type="InterPro" id="IPR036908">
    <property type="entry name" value="RlpA-like_sf"/>
</dbReference>
<keyword evidence="1" id="KW-0732">Signal</keyword>
<dbReference type="AlphaFoldDB" id="A0A3R9Q1Z0"/>
<gene>
    <name evidence="3" type="ORF">D7Z54_17985</name>
</gene>
<evidence type="ECO:0000256" key="1">
    <source>
        <dbReference type="ARBA" id="ARBA00022729"/>
    </source>
</evidence>
<accession>A0A3R9Q1Z0</accession>
<sequence length="229" mass="25772">MQNSTVYRRLLMTLLFVIAVVTTASYITNVKAEELPEYFYDYIQERRSAEKDSVGLPVKVDSEHFKRHPSEQEEKYWMQEQNKAPEAELLFEMEEGLTEMVTATGYTAGYESTGKTKDDPGYGITYSGVKVRRDQVSTIAADPEHFPIGTILYIPDYGYGIVADTGAAIKGKKLDLFYHSVEDVYEEWGKRDIKVHVLIEGDGTLSEEEMEAVNKEGAVPVFNPAASSL</sequence>
<dbReference type="GO" id="GO:0004553">
    <property type="term" value="F:hydrolase activity, hydrolyzing O-glycosyl compounds"/>
    <property type="evidence" value="ECO:0007669"/>
    <property type="project" value="InterPro"/>
</dbReference>
<dbReference type="EMBL" id="RBVX01000019">
    <property type="protein sequence ID" value="RSL31879.1"/>
    <property type="molecule type" value="Genomic_DNA"/>
</dbReference>
<dbReference type="OrthoDB" id="9798935at2"/>
<dbReference type="GO" id="GO:0009254">
    <property type="term" value="P:peptidoglycan turnover"/>
    <property type="evidence" value="ECO:0007669"/>
    <property type="project" value="InterPro"/>
</dbReference>